<dbReference type="EMBL" id="LSRX01000739">
    <property type="protein sequence ID" value="OLP89870.1"/>
    <property type="molecule type" value="Genomic_DNA"/>
</dbReference>
<proteinExistence type="predicted"/>
<organism evidence="2 3">
    <name type="scientific">Symbiodinium microadriaticum</name>
    <name type="common">Dinoflagellate</name>
    <name type="synonym">Zooxanthella microadriatica</name>
    <dbReference type="NCBI Taxonomy" id="2951"/>
    <lineage>
        <taxon>Eukaryota</taxon>
        <taxon>Sar</taxon>
        <taxon>Alveolata</taxon>
        <taxon>Dinophyceae</taxon>
        <taxon>Suessiales</taxon>
        <taxon>Symbiodiniaceae</taxon>
        <taxon>Symbiodinium</taxon>
    </lineage>
</organism>
<feature type="compositionally biased region" description="Basic residues" evidence="1">
    <location>
        <begin position="155"/>
        <end position="182"/>
    </location>
</feature>
<feature type="region of interest" description="Disordered" evidence="1">
    <location>
        <begin position="148"/>
        <end position="260"/>
    </location>
</feature>
<protein>
    <submittedName>
        <fullName evidence="2">Uncharacterized protein</fullName>
    </submittedName>
</protein>
<evidence type="ECO:0000313" key="3">
    <source>
        <dbReference type="Proteomes" id="UP000186817"/>
    </source>
</evidence>
<name>A0A1Q9D3W1_SYMMI</name>
<dbReference type="AlphaFoldDB" id="A0A1Q9D3W1"/>
<accession>A0A1Q9D3W1</accession>
<evidence type="ECO:0000256" key="1">
    <source>
        <dbReference type="SAM" id="MobiDB-lite"/>
    </source>
</evidence>
<feature type="compositionally biased region" description="Basic and acidic residues" evidence="1">
    <location>
        <begin position="247"/>
        <end position="260"/>
    </location>
</feature>
<dbReference type="Proteomes" id="UP000186817">
    <property type="component" value="Unassembled WGS sequence"/>
</dbReference>
<dbReference type="OrthoDB" id="407876at2759"/>
<keyword evidence="3" id="KW-1185">Reference proteome</keyword>
<comment type="caution">
    <text evidence="2">The sequence shown here is derived from an EMBL/GenBank/DDBJ whole genome shotgun (WGS) entry which is preliminary data.</text>
</comment>
<sequence>MAYLENRSAQDALDRASAHCPRVRAVLRAQRQDKISIYADRGTGRLNAEEASYCPLTFDRLLMSCRDPDLRHVKAQHAEAFVFHSAVLKWLEGRTTSILSPCQFCGTDFKVMESHMKDALRQEIQDVTSQEILAAADQANLLSAMMRRAAQDRAHHQHPREKRGSRRRRDPSRSPWRPKRDKRAAESANPEGKGNGDQEKWPKPSAKGNARTSDAGWQRDHSQASNRRRGAQDRAWGSRDWPNNQGRSDRHWRSDSDRDRDQDKAILNLCGRLLLRHEDQFGINRSQDNYVMFAQCQGMLSMVPELDVAAEAWVEMIMTSEETIQQAKDMLILDEQCNVPYLEWNRTTRALQVKRDRDPMTLTQVLELLKTMQTLVIQPMTVMRFHATRELCQEMKAEVVPLLLQVGSRTAEGHQLWNSLQRLCHSAACRVTAVSLRGDRMGRSALGVAVQKLVENMYGA</sequence>
<reference evidence="2 3" key="1">
    <citation type="submission" date="2016-02" db="EMBL/GenBank/DDBJ databases">
        <title>Genome analysis of coral dinoflagellate symbionts highlights evolutionary adaptations to a symbiotic lifestyle.</title>
        <authorList>
            <person name="Aranda M."/>
            <person name="Li Y."/>
            <person name="Liew Y.J."/>
            <person name="Baumgarten S."/>
            <person name="Simakov O."/>
            <person name="Wilson M."/>
            <person name="Piel J."/>
            <person name="Ashoor H."/>
            <person name="Bougouffa S."/>
            <person name="Bajic V.B."/>
            <person name="Ryu T."/>
            <person name="Ravasi T."/>
            <person name="Bayer T."/>
            <person name="Micklem G."/>
            <person name="Kim H."/>
            <person name="Bhak J."/>
            <person name="Lajeunesse T.C."/>
            <person name="Voolstra C.R."/>
        </authorList>
    </citation>
    <scope>NUCLEOTIDE SEQUENCE [LARGE SCALE GENOMIC DNA]</scope>
    <source>
        <strain evidence="2 3">CCMP2467</strain>
    </source>
</reference>
<gene>
    <name evidence="2" type="ORF">AK812_SmicGene28628</name>
</gene>
<evidence type="ECO:0000313" key="2">
    <source>
        <dbReference type="EMBL" id="OLP89870.1"/>
    </source>
</evidence>